<evidence type="ECO:0000313" key="1">
    <source>
        <dbReference type="EMBL" id="KKN79098.1"/>
    </source>
</evidence>
<reference evidence="1" key="1">
    <citation type="journal article" date="2015" name="Nature">
        <title>Complex archaea that bridge the gap between prokaryotes and eukaryotes.</title>
        <authorList>
            <person name="Spang A."/>
            <person name="Saw J.H."/>
            <person name="Jorgensen S.L."/>
            <person name="Zaremba-Niedzwiedzka K."/>
            <person name="Martijn J."/>
            <person name="Lind A.E."/>
            <person name="van Eijk R."/>
            <person name="Schleper C."/>
            <person name="Guy L."/>
            <person name="Ettema T.J."/>
        </authorList>
    </citation>
    <scope>NUCLEOTIDE SEQUENCE</scope>
</reference>
<dbReference type="EMBL" id="LAZR01000252">
    <property type="protein sequence ID" value="KKN79098.1"/>
    <property type="molecule type" value="Genomic_DNA"/>
</dbReference>
<organism evidence="1">
    <name type="scientific">marine sediment metagenome</name>
    <dbReference type="NCBI Taxonomy" id="412755"/>
    <lineage>
        <taxon>unclassified sequences</taxon>
        <taxon>metagenomes</taxon>
        <taxon>ecological metagenomes</taxon>
    </lineage>
</organism>
<sequence>MFEATYYISDDGQRMPINNMAKIMCKIARTAYVTDETIAYSARINVKWKHVLKLKGD</sequence>
<protein>
    <submittedName>
        <fullName evidence="1">Uncharacterized protein</fullName>
    </submittedName>
</protein>
<proteinExistence type="predicted"/>
<accession>A0A0F9WKS1</accession>
<comment type="caution">
    <text evidence="1">The sequence shown here is derived from an EMBL/GenBank/DDBJ whole genome shotgun (WGS) entry which is preliminary data.</text>
</comment>
<gene>
    <name evidence="1" type="ORF">LCGC14_0342860</name>
</gene>
<name>A0A0F9WKS1_9ZZZZ</name>
<dbReference type="AlphaFoldDB" id="A0A0F9WKS1"/>